<proteinExistence type="predicted"/>
<dbReference type="OrthoDB" id="7188452at2"/>
<feature type="domain" description="ABM" evidence="1">
    <location>
        <begin position="31"/>
        <end position="103"/>
    </location>
</feature>
<sequence>MTFAAATTAVAAAAAAISTPVELRRARPEPVVNISVIRPREGQFEAFLELQLAQHRRLRGLVKGLRGARLFRSGEGLVLISVFDTQEDADAFREDPRFTEYMARVRPLIERSEAGVFSEVYAVGAV</sequence>
<dbReference type="RefSeq" id="WP_109455242.1">
    <property type="nucleotide sequence ID" value="NZ_QDKQ01000077.1"/>
</dbReference>
<dbReference type="InterPro" id="IPR007138">
    <property type="entry name" value="ABM_dom"/>
</dbReference>
<dbReference type="Gene3D" id="3.30.70.100">
    <property type="match status" value="1"/>
</dbReference>
<evidence type="ECO:0000313" key="3">
    <source>
        <dbReference type="Proteomes" id="UP000245073"/>
    </source>
</evidence>
<organism evidence="2 3">
    <name type="scientific">Caulobacter endophyticus</name>
    <dbReference type="NCBI Taxonomy" id="2172652"/>
    <lineage>
        <taxon>Bacteria</taxon>
        <taxon>Pseudomonadati</taxon>
        <taxon>Pseudomonadota</taxon>
        <taxon>Alphaproteobacteria</taxon>
        <taxon>Caulobacterales</taxon>
        <taxon>Caulobacteraceae</taxon>
        <taxon>Caulobacter</taxon>
    </lineage>
</organism>
<dbReference type="Proteomes" id="UP000245073">
    <property type="component" value="Unassembled WGS sequence"/>
</dbReference>
<comment type="caution">
    <text evidence="2">The sequence shown here is derived from an EMBL/GenBank/DDBJ whole genome shotgun (WGS) entry which is preliminary data.</text>
</comment>
<dbReference type="Pfam" id="PF03992">
    <property type="entry name" value="ABM"/>
    <property type="match status" value="1"/>
</dbReference>
<reference evidence="2 3" key="1">
    <citation type="submission" date="2018-04" db="EMBL/GenBank/DDBJ databases">
        <title>The genome sequence of Caulobacter sp. 744.</title>
        <authorList>
            <person name="Gao J."/>
            <person name="Sun J."/>
        </authorList>
    </citation>
    <scope>NUCLEOTIDE SEQUENCE [LARGE SCALE GENOMIC DNA]</scope>
    <source>
        <strain evidence="2 3">774</strain>
    </source>
</reference>
<dbReference type="AlphaFoldDB" id="A0A2T9JEC1"/>
<protein>
    <recommendedName>
        <fullName evidence="1">ABM domain-containing protein</fullName>
    </recommendedName>
</protein>
<evidence type="ECO:0000313" key="2">
    <source>
        <dbReference type="EMBL" id="PVM82052.1"/>
    </source>
</evidence>
<keyword evidence="3" id="KW-1185">Reference proteome</keyword>
<name>A0A2T9JEC1_9CAUL</name>
<evidence type="ECO:0000259" key="1">
    <source>
        <dbReference type="Pfam" id="PF03992"/>
    </source>
</evidence>
<accession>A0A2T9JEC1</accession>
<dbReference type="InterPro" id="IPR011008">
    <property type="entry name" value="Dimeric_a/b-barrel"/>
</dbReference>
<dbReference type="SUPFAM" id="SSF54909">
    <property type="entry name" value="Dimeric alpha+beta barrel"/>
    <property type="match status" value="1"/>
</dbReference>
<gene>
    <name evidence="2" type="ORF">DDF67_23840</name>
</gene>
<dbReference type="EMBL" id="QDKQ01000077">
    <property type="protein sequence ID" value="PVM82052.1"/>
    <property type="molecule type" value="Genomic_DNA"/>
</dbReference>